<evidence type="ECO:0000313" key="1">
    <source>
        <dbReference type="EMBL" id="KXU37678.1"/>
    </source>
</evidence>
<sequence>MFTIFSHEKKVPLICPASDNEMPPVKDFKIVQDQLPDPVPISLLISSAKAQNIGKIYPHDTFEI</sequence>
<dbReference type="EMBL" id="LSZQ01000012">
    <property type="protein sequence ID" value="KXU37678.1"/>
    <property type="molecule type" value="Genomic_DNA"/>
</dbReference>
<keyword evidence="2" id="KW-1185">Reference proteome</keyword>
<proteinExistence type="predicted"/>
<dbReference type="Proteomes" id="UP000070058">
    <property type="component" value="Unassembled WGS sequence"/>
</dbReference>
<dbReference type="AlphaFoldDB" id="A0A139SSW9"/>
<gene>
    <name evidence="1" type="ORF">AXK11_00105</name>
</gene>
<reference evidence="2" key="1">
    <citation type="submission" date="2016-02" db="EMBL/GenBank/DDBJ databases">
        <authorList>
            <person name="Sanders J.G."/>
            <person name="Lin J.Y."/>
            <person name="Wertz J.T."/>
            <person name="Russell J.A."/>
            <person name="Moreau C.S."/>
            <person name="Powell S."/>
        </authorList>
    </citation>
    <scope>NUCLEOTIDE SEQUENCE [LARGE SCALE GENOMIC DNA]</scope>
    <source>
        <strain evidence="2">CAG34</strain>
    </source>
</reference>
<name>A0A139SSW9_9BACT</name>
<accession>A0A139SSW9</accession>
<organism evidence="1 2">
    <name type="scientific">Cephaloticoccus primus</name>
    <dbReference type="NCBI Taxonomy" id="1548207"/>
    <lineage>
        <taxon>Bacteria</taxon>
        <taxon>Pseudomonadati</taxon>
        <taxon>Verrucomicrobiota</taxon>
        <taxon>Opitutia</taxon>
        <taxon>Opitutales</taxon>
        <taxon>Opitutaceae</taxon>
        <taxon>Cephaloticoccus</taxon>
    </lineage>
</organism>
<comment type="caution">
    <text evidence="1">The sequence shown here is derived from an EMBL/GenBank/DDBJ whole genome shotgun (WGS) entry which is preliminary data.</text>
</comment>
<evidence type="ECO:0000313" key="2">
    <source>
        <dbReference type="Proteomes" id="UP000070058"/>
    </source>
</evidence>
<dbReference type="RefSeq" id="WP_068628529.1">
    <property type="nucleotide sequence ID" value="NZ_LSZQ01000012.1"/>
</dbReference>
<protein>
    <submittedName>
        <fullName evidence="1">Uncharacterized protein</fullName>
    </submittedName>
</protein>